<comment type="pathway">
    <text evidence="2">Cofactor biosynthesis; tetrahydrofolate biosynthesis; 2-amino-4-hydroxy-6-hydroxymethyl-7,8-dihydropteridine diphosphate from 7,8-dihydroneopterin triphosphate: step 4/4.</text>
</comment>
<dbReference type="NCBIfam" id="TIGR01498">
    <property type="entry name" value="folK"/>
    <property type="match status" value="1"/>
</dbReference>
<dbReference type="InterPro" id="IPR000550">
    <property type="entry name" value="Hppk"/>
</dbReference>
<evidence type="ECO:0000256" key="4">
    <source>
        <dbReference type="ARBA" id="ARBA00022679"/>
    </source>
</evidence>
<dbReference type="Proteomes" id="UP000298412">
    <property type="component" value="Unassembled WGS sequence"/>
</dbReference>
<gene>
    <name evidence="11" type="primary">folK</name>
    <name evidence="11" type="ORF">E3O19_07090</name>
</gene>
<keyword evidence="12" id="KW-1185">Reference proteome</keyword>
<dbReference type="UniPathway" id="UPA00077">
    <property type="reaction ID" value="UER00155"/>
</dbReference>
<sequence>MNPVSAGTGPADPARAEAPADPGPADPHAEPVVLALGSNLGDRARTLAAAVRALADLPGFDLTGVSPAFESAAVKPSGVDETAPRYLNSVVAGRYTGTPQALLDAVNRIEADHGRERAERWGDRTLDIDIIVFGTLEVSDARLTIPHPLAHERDFVLAPWLELDPEAVIPGRGPVLALLADLHPTVTPYREIGGSR</sequence>
<dbReference type="GO" id="GO:0016301">
    <property type="term" value="F:kinase activity"/>
    <property type="evidence" value="ECO:0007669"/>
    <property type="project" value="UniProtKB-KW"/>
</dbReference>
<dbReference type="PANTHER" id="PTHR43071">
    <property type="entry name" value="2-AMINO-4-HYDROXY-6-HYDROXYMETHYLDIHYDROPTERIDINE PYROPHOSPHOKINASE"/>
    <property type="match status" value="1"/>
</dbReference>
<comment type="caution">
    <text evidence="11">The sequence shown here is derived from an EMBL/GenBank/DDBJ whole genome shotgun (WGS) entry which is preliminary data.</text>
</comment>
<evidence type="ECO:0000313" key="12">
    <source>
        <dbReference type="Proteomes" id="UP000298412"/>
    </source>
</evidence>
<protein>
    <recommendedName>
        <fullName evidence="3">2-amino-4-hydroxy-6-hydroxymethyldihydropteridine diphosphokinase</fullName>
        <ecNumber evidence="3">2.7.6.3</ecNumber>
    </recommendedName>
</protein>
<dbReference type="Gene3D" id="3.30.70.560">
    <property type="entry name" value="7,8-Dihydro-6-hydroxymethylpterin-pyrophosphokinase HPPK"/>
    <property type="match status" value="1"/>
</dbReference>
<feature type="domain" description="7,8-dihydro-6-hydroxymethylpterin-pyrophosphokinase" evidence="10">
    <location>
        <begin position="33"/>
        <end position="165"/>
    </location>
</feature>
<keyword evidence="7" id="KW-0067">ATP-binding</keyword>
<comment type="catalytic activity">
    <reaction evidence="1">
        <text>6-hydroxymethyl-7,8-dihydropterin + ATP = (7,8-dihydropterin-6-yl)methyl diphosphate + AMP + H(+)</text>
        <dbReference type="Rhea" id="RHEA:11412"/>
        <dbReference type="ChEBI" id="CHEBI:15378"/>
        <dbReference type="ChEBI" id="CHEBI:30616"/>
        <dbReference type="ChEBI" id="CHEBI:44841"/>
        <dbReference type="ChEBI" id="CHEBI:72950"/>
        <dbReference type="ChEBI" id="CHEBI:456215"/>
        <dbReference type="EC" id="2.7.6.3"/>
    </reaction>
</comment>
<dbReference type="Pfam" id="PF01288">
    <property type="entry name" value="HPPK"/>
    <property type="match status" value="1"/>
</dbReference>
<dbReference type="GO" id="GO:0046656">
    <property type="term" value="P:folic acid biosynthetic process"/>
    <property type="evidence" value="ECO:0007669"/>
    <property type="project" value="UniProtKB-KW"/>
</dbReference>
<dbReference type="GO" id="GO:0046654">
    <property type="term" value="P:tetrahydrofolate biosynthetic process"/>
    <property type="evidence" value="ECO:0007669"/>
    <property type="project" value="UniProtKB-UniPathway"/>
</dbReference>
<keyword evidence="6 11" id="KW-0418">Kinase</keyword>
<dbReference type="OrthoDB" id="9808041at2"/>
<name>A0A4R8WX89_9MICO</name>
<evidence type="ECO:0000256" key="5">
    <source>
        <dbReference type="ARBA" id="ARBA00022741"/>
    </source>
</evidence>
<evidence type="ECO:0000256" key="1">
    <source>
        <dbReference type="ARBA" id="ARBA00000198"/>
    </source>
</evidence>
<dbReference type="SUPFAM" id="SSF55083">
    <property type="entry name" value="6-hydroxymethyl-7,8-dihydropterin pyrophosphokinase, HPPK"/>
    <property type="match status" value="1"/>
</dbReference>
<dbReference type="InterPro" id="IPR035907">
    <property type="entry name" value="Hppk_sf"/>
</dbReference>
<proteinExistence type="predicted"/>
<keyword evidence="8" id="KW-0289">Folate biosynthesis</keyword>
<feature type="compositionally biased region" description="Low complexity" evidence="9">
    <location>
        <begin position="9"/>
        <end position="20"/>
    </location>
</feature>
<evidence type="ECO:0000259" key="10">
    <source>
        <dbReference type="Pfam" id="PF01288"/>
    </source>
</evidence>
<evidence type="ECO:0000256" key="8">
    <source>
        <dbReference type="ARBA" id="ARBA00022909"/>
    </source>
</evidence>
<evidence type="ECO:0000256" key="9">
    <source>
        <dbReference type="SAM" id="MobiDB-lite"/>
    </source>
</evidence>
<evidence type="ECO:0000313" key="11">
    <source>
        <dbReference type="EMBL" id="TFC16518.1"/>
    </source>
</evidence>
<keyword evidence="4 11" id="KW-0808">Transferase</keyword>
<organism evidence="11 12">
    <name type="scientific">Cryobacterium algoritolerans</name>
    <dbReference type="NCBI Taxonomy" id="1259184"/>
    <lineage>
        <taxon>Bacteria</taxon>
        <taxon>Bacillati</taxon>
        <taxon>Actinomycetota</taxon>
        <taxon>Actinomycetes</taxon>
        <taxon>Micrococcales</taxon>
        <taxon>Microbacteriaceae</taxon>
        <taxon>Cryobacterium</taxon>
    </lineage>
</organism>
<reference evidence="11 12" key="1">
    <citation type="submission" date="2019-03" db="EMBL/GenBank/DDBJ databases">
        <title>Genomics of glacier-inhabiting Cryobacterium strains.</title>
        <authorList>
            <person name="Liu Q."/>
            <person name="Xin Y.-H."/>
        </authorList>
    </citation>
    <scope>NUCLEOTIDE SEQUENCE [LARGE SCALE GENOMIC DNA]</scope>
    <source>
        <strain evidence="11 12">MDT1-3</strain>
    </source>
</reference>
<dbReference type="GO" id="GO:0005524">
    <property type="term" value="F:ATP binding"/>
    <property type="evidence" value="ECO:0007669"/>
    <property type="project" value="UniProtKB-KW"/>
</dbReference>
<dbReference type="GO" id="GO:0003848">
    <property type="term" value="F:2-amino-4-hydroxy-6-hydroxymethyldihydropteridine diphosphokinase activity"/>
    <property type="evidence" value="ECO:0007669"/>
    <property type="project" value="UniProtKB-EC"/>
</dbReference>
<evidence type="ECO:0000256" key="2">
    <source>
        <dbReference type="ARBA" id="ARBA00005051"/>
    </source>
</evidence>
<feature type="region of interest" description="Disordered" evidence="9">
    <location>
        <begin position="1"/>
        <end position="30"/>
    </location>
</feature>
<keyword evidence="5" id="KW-0547">Nucleotide-binding</keyword>
<dbReference type="PANTHER" id="PTHR43071:SF1">
    <property type="entry name" value="2-AMINO-4-HYDROXY-6-HYDROXYMETHYLDIHYDROPTERIDINE PYROPHOSPHOKINASE"/>
    <property type="match status" value="1"/>
</dbReference>
<dbReference type="EC" id="2.7.6.3" evidence="3"/>
<dbReference type="EMBL" id="SOFP01000038">
    <property type="protein sequence ID" value="TFC16518.1"/>
    <property type="molecule type" value="Genomic_DNA"/>
</dbReference>
<dbReference type="AlphaFoldDB" id="A0A4R8WX89"/>
<evidence type="ECO:0000256" key="3">
    <source>
        <dbReference type="ARBA" id="ARBA00013253"/>
    </source>
</evidence>
<evidence type="ECO:0000256" key="7">
    <source>
        <dbReference type="ARBA" id="ARBA00022840"/>
    </source>
</evidence>
<evidence type="ECO:0000256" key="6">
    <source>
        <dbReference type="ARBA" id="ARBA00022777"/>
    </source>
</evidence>
<dbReference type="CDD" id="cd00483">
    <property type="entry name" value="HPPK"/>
    <property type="match status" value="1"/>
</dbReference>
<accession>A0A4R8WX89</accession>